<dbReference type="Gene3D" id="2.130.10.10">
    <property type="entry name" value="YVTN repeat-like/Quinoprotein amine dehydrogenase"/>
    <property type="match status" value="3"/>
</dbReference>
<keyword evidence="1" id="KW-0853">WD repeat</keyword>
<dbReference type="Pfam" id="PF00400">
    <property type="entry name" value="WD40"/>
    <property type="match status" value="1"/>
</dbReference>
<protein>
    <recommendedName>
        <fullName evidence="4">Anaphase-promoting complex subunit 4 WD40 domain-containing protein</fullName>
    </recommendedName>
</protein>
<dbReference type="PANTHER" id="PTHR19879:SF9">
    <property type="entry name" value="TRANSCRIPTION INITIATION FACTOR TFIID SUBUNIT 5"/>
    <property type="match status" value="1"/>
</dbReference>
<dbReference type="SUPFAM" id="SSF50998">
    <property type="entry name" value="Quinoprotein alcohol dehydrogenase-like"/>
    <property type="match status" value="1"/>
</dbReference>
<dbReference type="InterPro" id="IPR011047">
    <property type="entry name" value="Quinoprotein_ADH-like_sf"/>
</dbReference>
<evidence type="ECO:0000313" key="3">
    <source>
        <dbReference type="Proteomes" id="UP000237819"/>
    </source>
</evidence>
<feature type="repeat" description="WD" evidence="1">
    <location>
        <begin position="392"/>
        <end position="425"/>
    </location>
</feature>
<feature type="repeat" description="WD" evidence="1">
    <location>
        <begin position="212"/>
        <end position="242"/>
    </location>
</feature>
<dbReference type="SMART" id="SM00320">
    <property type="entry name" value="WD40"/>
    <property type="match status" value="7"/>
</dbReference>
<dbReference type="AlphaFoldDB" id="A0A2S8GJG3"/>
<dbReference type="InterPro" id="IPR001680">
    <property type="entry name" value="WD40_rpt"/>
</dbReference>
<reference evidence="2 3" key="1">
    <citation type="submission" date="2018-02" db="EMBL/GenBank/DDBJ databases">
        <title>Comparative genomes isolates from brazilian mangrove.</title>
        <authorList>
            <person name="Araujo J.E."/>
            <person name="Taketani R.G."/>
            <person name="Silva M.C.P."/>
            <person name="Loureco M.V."/>
            <person name="Andreote F.D."/>
        </authorList>
    </citation>
    <scope>NUCLEOTIDE SEQUENCE [LARGE SCALE GENOMIC DNA]</scope>
    <source>
        <strain evidence="2 3">Nap-Phe MGV</strain>
    </source>
</reference>
<dbReference type="EMBL" id="PUHZ01000019">
    <property type="protein sequence ID" value="PQO44569.1"/>
    <property type="molecule type" value="Genomic_DNA"/>
</dbReference>
<evidence type="ECO:0008006" key="4">
    <source>
        <dbReference type="Google" id="ProtNLM"/>
    </source>
</evidence>
<proteinExistence type="predicted"/>
<comment type="caution">
    <text evidence="2">The sequence shown here is derived from an EMBL/GenBank/DDBJ whole genome shotgun (WGS) entry which is preliminary data.</text>
</comment>
<dbReference type="Proteomes" id="UP000237819">
    <property type="component" value="Unassembled WGS sequence"/>
</dbReference>
<gene>
    <name evidence="2" type="ORF">C5Y93_19400</name>
</gene>
<evidence type="ECO:0000313" key="2">
    <source>
        <dbReference type="EMBL" id="PQO44569.1"/>
    </source>
</evidence>
<accession>A0A2S8GJG3</accession>
<evidence type="ECO:0000256" key="1">
    <source>
        <dbReference type="PROSITE-ProRule" id="PRU00221"/>
    </source>
</evidence>
<dbReference type="Pfam" id="PF02239">
    <property type="entry name" value="Cytochrom_D1"/>
    <property type="match status" value="1"/>
</dbReference>
<dbReference type="PANTHER" id="PTHR19879">
    <property type="entry name" value="TRANSCRIPTION INITIATION FACTOR TFIID"/>
    <property type="match status" value="1"/>
</dbReference>
<dbReference type="PROSITE" id="PS50082">
    <property type="entry name" value="WD_REPEATS_2"/>
    <property type="match status" value="2"/>
</dbReference>
<dbReference type="InterPro" id="IPR015943">
    <property type="entry name" value="WD40/YVTN_repeat-like_dom_sf"/>
</dbReference>
<name>A0A2S8GJG3_9BACT</name>
<organism evidence="2 3">
    <name type="scientific">Blastopirellula marina</name>
    <dbReference type="NCBI Taxonomy" id="124"/>
    <lineage>
        <taxon>Bacteria</taxon>
        <taxon>Pseudomonadati</taxon>
        <taxon>Planctomycetota</taxon>
        <taxon>Planctomycetia</taxon>
        <taxon>Pirellulales</taxon>
        <taxon>Pirellulaceae</taxon>
        <taxon>Blastopirellula</taxon>
    </lineage>
</organism>
<sequence>MTLGGLTGDVLGKARTAAFPRNFTPGESVIDRYHLFLLGSILFLVLCVSAHADEEDPAGPTPVPIWGIDFSPDGTKLAAAAGPRGSKGILTVLDTDTWETIFRIPNPVNLTCVAFSPDGKRLAVGTNDGYVFVVDLATKSTVKRWPSGTWGVFGINWSHDGKQIVAACSNGQLTVFDARSFEPVITFDVWKADGIPNTKPGGHADRNQWDASFTSDGHILLSGGWQDTTRLWSMETGKMIASFPEVDKLTQGVKFTPDERHFLSAGIGLDCVRIRETETFRERITLPISGRDVAIHPGGGLVAASGPASVKVFAVNLDEPSPTAALRIRALVAQAGSDDEDERSLATSKLRNMGPRIEPLLHALQQENPKGFPIQLLALCEQFNKPSEVADFQNVKGDVRQVVFSPRGNKLAASTTEGEIHVWNVPDFSFDQKLEVTIP</sequence>